<comment type="caution">
    <text evidence="1">The sequence shown here is derived from an EMBL/GenBank/DDBJ whole genome shotgun (WGS) entry which is preliminary data.</text>
</comment>
<proteinExistence type="predicted"/>
<protein>
    <recommendedName>
        <fullName evidence="3">Condensin complex subunit 1 C-terminal domain-containing protein</fullName>
    </recommendedName>
</protein>
<dbReference type="InterPro" id="IPR016024">
    <property type="entry name" value="ARM-type_fold"/>
</dbReference>
<dbReference type="EMBL" id="SNRW01002772">
    <property type="protein sequence ID" value="KAA6391749.1"/>
    <property type="molecule type" value="Genomic_DNA"/>
</dbReference>
<evidence type="ECO:0008006" key="3">
    <source>
        <dbReference type="Google" id="ProtNLM"/>
    </source>
</evidence>
<evidence type="ECO:0000313" key="1">
    <source>
        <dbReference type="EMBL" id="KAA6391749.1"/>
    </source>
</evidence>
<evidence type="ECO:0000313" key="2">
    <source>
        <dbReference type="Proteomes" id="UP000324800"/>
    </source>
</evidence>
<reference evidence="1 2" key="1">
    <citation type="submission" date="2019-03" db="EMBL/GenBank/DDBJ databases">
        <title>Single cell metagenomics reveals metabolic interactions within the superorganism composed of flagellate Streblomastix strix and complex community of Bacteroidetes bacteria on its surface.</title>
        <authorList>
            <person name="Treitli S.C."/>
            <person name="Kolisko M."/>
            <person name="Husnik F."/>
            <person name="Keeling P."/>
            <person name="Hampl V."/>
        </authorList>
    </citation>
    <scope>NUCLEOTIDE SEQUENCE [LARGE SCALE GENOMIC DNA]</scope>
    <source>
        <strain evidence="1">ST1C</strain>
    </source>
</reference>
<gene>
    <name evidence="1" type="ORF">EZS28_012723</name>
</gene>
<name>A0A5J4WBL0_9EUKA</name>
<sequence length="137" mass="16099">MSYLVSDLRSQRPRVVKQSLNSIFLTIRLDAQETPDTEPYSYFIDFEKLGAIDNIYYVFQNSKDDQIRDLASICIGQLYRARRFEDNNMREQVVNHLTALSKLTDDNDVVYKSAIQTLRNLHKQQEEQNSQYEQAIV</sequence>
<dbReference type="Proteomes" id="UP000324800">
    <property type="component" value="Unassembled WGS sequence"/>
</dbReference>
<dbReference type="SUPFAM" id="SSF48371">
    <property type="entry name" value="ARM repeat"/>
    <property type="match status" value="1"/>
</dbReference>
<dbReference type="AlphaFoldDB" id="A0A5J4WBL0"/>
<accession>A0A5J4WBL0</accession>
<organism evidence="1 2">
    <name type="scientific">Streblomastix strix</name>
    <dbReference type="NCBI Taxonomy" id="222440"/>
    <lineage>
        <taxon>Eukaryota</taxon>
        <taxon>Metamonada</taxon>
        <taxon>Preaxostyla</taxon>
        <taxon>Oxymonadida</taxon>
        <taxon>Streblomastigidae</taxon>
        <taxon>Streblomastix</taxon>
    </lineage>
</organism>